<evidence type="ECO:0000256" key="3">
    <source>
        <dbReference type="ARBA" id="ARBA00022734"/>
    </source>
</evidence>
<evidence type="ECO:0000256" key="2">
    <source>
        <dbReference type="ARBA" id="ARBA00022692"/>
    </source>
</evidence>
<reference evidence="10" key="1">
    <citation type="submission" date="2023-04" db="EMBL/GenBank/DDBJ databases">
        <authorList>
            <consortium name="ELIXIR-Norway"/>
        </authorList>
    </citation>
    <scope>NUCLEOTIDE SEQUENCE [LARGE SCALE GENOMIC DNA]</scope>
</reference>
<evidence type="ECO:0000256" key="6">
    <source>
        <dbReference type="ARBA" id="ARBA00023136"/>
    </source>
</evidence>
<dbReference type="CDD" id="cd03593">
    <property type="entry name" value="CLECT_NK_receptors_like"/>
    <property type="match status" value="2"/>
</dbReference>
<keyword evidence="7" id="KW-0325">Glycoprotein</keyword>
<evidence type="ECO:0000256" key="1">
    <source>
        <dbReference type="ARBA" id="ARBA00004606"/>
    </source>
</evidence>
<dbReference type="SUPFAM" id="SSF56436">
    <property type="entry name" value="C-type lectin-like"/>
    <property type="match status" value="2"/>
</dbReference>
<dbReference type="PANTHER" id="PTHR22800">
    <property type="entry name" value="C-TYPE LECTIN PROTEINS"/>
    <property type="match status" value="1"/>
</dbReference>
<evidence type="ECO:0000256" key="7">
    <source>
        <dbReference type="ARBA" id="ARBA00023180"/>
    </source>
</evidence>
<evidence type="ECO:0000313" key="11">
    <source>
        <dbReference type="Proteomes" id="UP001176941"/>
    </source>
</evidence>
<keyword evidence="2 8" id="KW-0812">Transmembrane</keyword>
<organism evidence="10 11">
    <name type="scientific">Rangifer tarandus platyrhynchus</name>
    <name type="common">Svalbard reindeer</name>
    <dbReference type="NCBI Taxonomy" id="3082113"/>
    <lineage>
        <taxon>Eukaryota</taxon>
        <taxon>Metazoa</taxon>
        <taxon>Chordata</taxon>
        <taxon>Craniata</taxon>
        <taxon>Vertebrata</taxon>
        <taxon>Euteleostomi</taxon>
        <taxon>Mammalia</taxon>
        <taxon>Eutheria</taxon>
        <taxon>Laurasiatheria</taxon>
        <taxon>Artiodactyla</taxon>
        <taxon>Ruminantia</taxon>
        <taxon>Pecora</taxon>
        <taxon>Cervidae</taxon>
        <taxon>Odocoileinae</taxon>
        <taxon>Rangifer</taxon>
    </lineage>
</organism>
<feature type="domain" description="C-type lectin" evidence="9">
    <location>
        <begin position="441"/>
        <end position="547"/>
    </location>
</feature>
<feature type="transmembrane region" description="Helical" evidence="8">
    <location>
        <begin position="306"/>
        <end position="323"/>
    </location>
</feature>
<keyword evidence="5 8" id="KW-1133">Transmembrane helix</keyword>
<keyword evidence="4" id="KW-0735">Signal-anchor</keyword>
<feature type="transmembrane region" description="Helical" evidence="8">
    <location>
        <begin position="394"/>
        <end position="418"/>
    </location>
</feature>
<dbReference type="Pfam" id="PF00059">
    <property type="entry name" value="Lectin_C"/>
    <property type="match status" value="2"/>
</dbReference>
<accession>A0ABN8Z091</accession>
<dbReference type="InterPro" id="IPR016187">
    <property type="entry name" value="CTDL_fold"/>
</dbReference>
<dbReference type="InterPro" id="IPR050919">
    <property type="entry name" value="NKG2/CD94_NK_receptors"/>
</dbReference>
<sequence>MNNQGVIYTELKGVKNSERQRIKPKGSKGLISIAQQELTYAELNLQNASQNLQGNEENYHSKGSPSHPEKLIAGILGTVCLVLMSTVVTMIVVTPSTLIQEQNNSSRITRLQKECHCGHCPKDWFTYSNNCYYITFEEKTWNGSLTACASRNSTLLYIDNEEEMKFLKSLSVMSWIPVFREGHGHPWMWQNGSTCKLQILDISPEKRNCAVLSSEGIKSDGCESPNMQEHWSGVPLPSPMKSYPEPNLAKEARKQQMRGKNRQSSILVTEQEKTYMEIKFQNASHYPQWNDRNYQCKYLPSPREKFVAVILGIICFVLMYTVVRMITSIPSTLIEEQNNSSRTTRLQKEMSESHTYASERVKSGASRQCQKRTCILTTSQRGQNPSPFVLARSVAIAMGIHFIGMAIICSAMIITPLFNQEAPISLKENYCGPCPKNWICYRNNCYQFFNESKSWYQSQASCMSQNSSLLKIYSRDEQDFFRLVKSYHWMGLVQVSTNGSWQWEDGSILSPNLLTMVEMQNGTCAVYGSSFKAYTENCLTPNTYICMQRSV</sequence>
<evidence type="ECO:0000313" key="10">
    <source>
        <dbReference type="EMBL" id="CAI9166242.1"/>
    </source>
</evidence>
<evidence type="ECO:0000256" key="5">
    <source>
        <dbReference type="ARBA" id="ARBA00022989"/>
    </source>
</evidence>
<gene>
    <name evidence="10" type="ORF">MRATA1EN1_LOCUS15204</name>
</gene>
<dbReference type="Proteomes" id="UP001176941">
    <property type="component" value="Chromosome 25"/>
</dbReference>
<dbReference type="Gene3D" id="3.10.100.10">
    <property type="entry name" value="Mannose-Binding Protein A, subunit A"/>
    <property type="match status" value="2"/>
</dbReference>
<protein>
    <recommendedName>
        <fullName evidence="9">C-type lectin domain-containing protein</fullName>
    </recommendedName>
</protein>
<dbReference type="InterPro" id="IPR016186">
    <property type="entry name" value="C-type_lectin-like/link_sf"/>
</dbReference>
<dbReference type="InterPro" id="IPR001304">
    <property type="entry name" value="C-type_lectin-like"/>
</dbReference>
<feature type="domain" description="C-type lectin" evidence="9">
    <location>
        <begin position="127"/>
        <end position="223"/>
    </location>
</feature>
<evidence type="ECO:0000259" key="9">
    <source>
        <dbReference type="PROSITE" id="PS50041"/>
    </source>
</evidence>
<comment type="subcellular location">
    <subcellularLocation>
        <location evidence="1">Membrane</location>
        <topology evidence="1">Single-pass type II membrane protein</topology>
    </subcellularLocation>
</comment>
<keyword evidence="11" id="KW-1185">Reference proteome</keyword>
<evidence type="ECO:0000256" key="4">
    <source>
        <dbReference type="ARBA" id="ARBA00022968"/>
    </source>
</evidence>
<dbReference type="InterPro" id="IPR033992">
    <property type="entry name" value="NKR-like_CTLD"/>
</dbReference>
<proteinExistence type="predicted"/>
<dbReference type="SMART" id="SM00034">
    <property type="entry name" value="CLECT"/>
    <property type="match status" value="2"/>
</dbReference>
<dbReference type="PROSITE" id="PS50041">
    <property type="entry name" value="C_TYPE_LECTIN_2"/>
    <property type="match status" value="2"/>
</dbReference>
<keyword evidence="6 8" id="KW-0472">Membrane</keyword>
<keyword evidence="3" id="KW-0430">Lectin</keyword>
<evidence type="ECO:0000256" key="8">
    <source>
        <dbReference type="SAM" id="Phobius"/>
    </source>
</evidence>
<name>A0ABN8Z091_RANTA</name>
<feature type="transmembrane region" description="Helical" evidence="8">
    <location>
        <begin position="71"/>
        <end position="93"/>
    </location>
</feature>
<dbReference type="EMBL" id="OX459961">
    <property type="protein sequence ID" value="CAI9166242.1"/>
    <property type="molecule type" value="Genomic_DNA"/>
</dbReference>
<dbReference type="PANTHER" id="PTHR22800:SF242">
    <property type="entry name" value="NKG2-A_NKG2-B TYPE II INTEGRAL MEMBRANE PROTEIN"/>
    <property type="match status" value="1"/>
</dbReference>